<evidence type="ECO:0008006" key="4">
    <source>
        <dbReference type="Google" id="ProtNLM"/>
    </source>
</evidence>
<comment type="caution">
    <text evidence="2">The sequence shown here is derived from an EMBL/GenBank/DDBJ whole genome shotgun (WGS) entry which is preliminary data.</text>
</comment>
<feature type="region of interest" description="Disordered" evidence="1">
    <location>
        <begin position="1"/>
        <end position="21"/>
    </location>
</feature>
<dbReference type="InterPro" id="IPR031613">
    <property type="entry name" value="HrpK"/>
</dbReference>
<protein>
    <recommendedName>
        <fullName evidence="4">Type III effector HrpK</fullName>
    </recommendedName>
</protein>
<dbReference type="AlphaFoldDB" id="A0A7Y8K8T8"/>
<organism evidence="2 3">
    <name type="scientific">Pseudomonas yamanorum</name>
    <dbReference type="NCBI Taxonomy" id="515393"/>
    <lineage>
        <taxon>Bacteria</taxon>
        <taxon>Pseudomonadati</taxon>
        <taxon>Pseudomonadota</taxon>
        <taxon>Gammaproteobacteria</taxon>
        <taxon>Pseudomonadales</taxon>
        <taxon>Pseudomonadaceae</taxon>
        <taxon>Pseudomonas</taxon>
    </lineage>
</organism>
<proteinExistence type="predicted"/>
<evidence type="ECO:0000313" key="3">
    <source>
        <dbReference type="Proteomes" id="UP000537188"/>
    </source>
</evidence>
<dbReference type="RefSeq" id="WP_177116255.1">
    <property type="nucleotide sequence ID" value="NZ_JACARF010000077.1"/>
</dbReference>
<evidence type="ECO:0000256" key="1">
    <source>
        <dbReference type="SAM" id="MobiDB-lite"/>
    </source>
</evidence>
<sequence>MTAIPNGLDPADNKGPDGSRSTFEKALFTAVDKPVFDPSKIRGPSIPLPYQNVQAPVNNSITYTPLGSDKPVTLKQIDNPRLFEQLVNQYNAQQSDATLEKNLADSKSAGYKEADASTVAPGLGNYKAIGSTTELGPGLIRYETSAGDKIVVSQKETPALFAQVSGDSAKLFAINASQAEGYRLAGPTETMDPAANIGPPEEVGPGLIRYTTASGDKVIVSQDITPALYDQVAKLYAGSTGAAGASDTSWIDTSSFGVSGAKDWDTITGNTSGTPTKEELDLNRPKAAAQLLSQNWDAWGLHGAPIDFANPPTTLPPEAQAVLKYVASSPSLMAALDTGGRGKADNVITHSDVDHFIDNAGKDLGAASKSYGSFLGSHPGDLAKANAKSAAILMANESLAAGAGSAMRPGDANQRSNDGMLRSDNLEALGSDSALSTELTGAAAMWSKPGMFHALETGGDNPATGKSDGIGTRDNIGAWLEKQAPKTDSDTLTFLDGAATRDAVAGVDTSGLTADILANPQNYSGEQKAAVLVQLTDAQTRLLVSDYVPHAGLMDKYTSPNYGLNPNEDKIKAQLQSGIETLSADPDVQGFLQNNRGPALADIVDSNPSLKVAMQDYYTNSIETGKNLNDNLNAKDQNGKQIDMGMGLQNAANDTTIANLALGGNGHVDLTGIADKAGQSDNIQQYYKNELVTGKAFTDAVAGGMDPTVAASSFAASTASAQAFLGGKASAEDAATLQVNFNEALGDALLGGATTDTLNITLGDGKGNFDEAKVTAAINDAQQKDPEMFVTSDGGKIDPAQVVSMLRSVWDIGRQGNKIADALPKAIEGMKFGDVSPAFKQGLLHIGSAVLMSGVLMARSASGSTTPIADANRVSAGLQFAGLLMEGGTKYAKEAGYGITWVNRPDGGTIGDFPGKVPVGKGPLSPQQIANLGAAGKIIGSAGGIIGGVIGVIGGVDSLKKGDYLSGSFSVATGVLGTGAAVAGLVEAGAGLYGATEIGAVAGTISGILGGATAILGGIGSAFLPFALADAHGKAQDAFYGQLAPVLKQYGLTGGPTEPGDYPEDPIPAINT</sequence>
<gene>
    <name evidence="2" type="ORF">HX828_32345</name>
</gene>
<dbReference type="EMBL" id="JACARF010000077">
    <property type="protein sequence ID" value="NWE80262.1"/>
    <property type="molecule type" value="Genomic_DNA"/>
</dbReference>
<accession>A0A7Y8K8T8</accession>
<reference evidence="2 3" key="1">
    <citation type="submission" date="2020-04" db="EMBL/GenBank/DDBJ databases">
        <title>Molecular characterization of pseudomonads from Agaricus bisporus reveal novel blotch 2 pathogens in Western Europe.</title>
        <authorList>
            <person name="Taparia T."/>
            <person name="Krijger M."/>
            <person name="Haynes E."/>
            <person name="Elpinstone J.G."/>
            <person name="Noble R."/>
            <person name="Van Der Wolf J."/>
        </authorList>
    </citation>
    <scope>NUCLEOTIDE SEQUENCE [LARGE SCALE GENOMIC DNA]</scope>
    <source>
        <strain evidence="2 3">IPO3781</strain>
    </source>
</reference>
<evidence type="ECO:0000313" key="2">
    <source>
        <dbReference type="EMBL" id="NWE80262.1"/>
    </source>
</evidence>
<dbReference type="Pfam" id="PF16937">
    <property type="entry name" value="T3SS_HrpK1"/>
    <property type="match status" value="1"/>
</dbReference>
<name>A0A7Y8K8T8_9PSED</name>
<dbReference type="Proteomes" id="UP000537188">
    <property type="component" value="Unassembled WGS sequence"/>
</dbReference>